<accession>A0A1H3IK20</accession>
<feature type="transmembrane region" description="Helical" evidence="6">
    <location>
        <begin position="59"/>
        <end position="79"/>
    </location>
</feature>
<feature type="transmembrane region" description="Helical" evidence="6">
    <location>
        <begin position="116"/>
        <end position="134"/>
    </location>
</feature>
<keyword evidence="9" id="KW-1185">Reference proteome</keyword>
<evidence type="ECO:0000256" key="1">
    <source>
        <dbReference type="ARBA" id="ARBA00004141"/>
    </source>
</evidence>
<reference evidence="8 9" key="1">
    <citation type="submission" date="2016-10" db="EMBL/GenBank/DDBJ databases">
        <authorList>
            <person name="de Groot N.N."/>
        </authorList>
    </citation>
    <scope>NUCLEOTIDE SEQUENCE [LARGE SCALE GENOMIC DNA]</scope>
    <source>
        <strain evidence="8 9">APO</strain>
    </source>
</reference>
<dbReference type="InterPro" id="IPR000620">
    <property type="entry name" value="EamA_dom"/>
</dbReference>
<keyword evidence="3 6" id="KW-0812">Transmembrane</keyword>
<dbReference type="Gene3D" id="1.10.3730.20">
    <property type="match status" value="1"/>
</dbReference>
<dbReference type="AlphaFoldDB" id="A0A1H3IK20"/>
<organism evidence="8 9">
    <name type="scientific">Tindallia californiensis</name>
    <dbReference type="NCBI Taxonomy" id="159292"/>
    <lineage>
        <taxon>Bacteria</taxon>
        <taxon>Bacillati</taxon>
        <taxon>Bacillota</taxon>
        <taxon>Clostridia</taxon>
        <taxon>Peptostreptococcales</taxon>
        <taxon>Tindalliaceae</taxon>
        <taxon>Tindallia</taxon>
    </lineage>
</organism>
<comment type="subcellular location">
    <subcellularLocation>
        <location evidence="1">Membrane</location>
        <topology evidence="1">Multi-pass membrane protein</topology>
    </subcellularLocation>
</comment>
<dbReference type="SUPFAM" id="SSF103481">
    <property type="entry name" value="Multidrug resistance efflux transporter EmrE"/>
    <property type="match status" value="2"/>
</dbReference>
<evidence type="ECO:0000256" key="6">
    <source>
        <dbReference type="SAM" id="Phobius"/>
    </source>
</evidence>
<dbReference type="Proteomes" id="UP000199230">
    <property type="component" value="Unassembled WGS sequence"/>
</dbReference>
<feature type="transmembrane region" description="Helical" evidence="6">
    <location>
        <begin position="260"/>
        <end position="277"/>
    </location>
</feature>
<dbReference type="PANTHER" id="PTHR32322">
    <property type="entry name" value="INNER MEMBRANE TRANSPORTER"/>
    <property type="match status" value="1"/>
</dbReference>
<evidence type="ECO:0000256" key="2">
    <source>
        <dbReference type="ARBA" id="ARBA00007362"/>
    </source>
</evidence>
<dbReference type="EMBL" id="FNPV01000001">
    <property type="protein sequence ID" value="SDY28050.1"/>
    <property type="molecule type" value="Genomic_DNA"/>
</dbReference>
<proteinExistence type="inferred from homology"/>
<dbReference type="OrthoDB" id="9787117at2"/>
<dbReference type="InterPro" id="IPR050638">
    <property type="entry name" value="AA-Vitamin_Transporters"/>
</dbReference>
<feature type="transmembrane region" description="Helical" evidence="6">
    <location>
        <begin position="173"/>
        <end position="193"/>
    </location>
</feature>
<dbReference type="PANTHER" id="PTHR32322:SF2">
    <property type="entry name" value="EAMA DOMAIN-CONTAINING PROTEIN"/>
    <property type="match status" value="1"/>
</dbReference>
<dbReference type="InterPro" id="IPR037185">
    <property type="entry name" value="EmrE-like"/>
</dbReference>
<sequence length="290" mass="30801">MIYILIASVLWGTTGTVQTLAPETATPLTVGAIRMVVGGVMLFFCAWTRGKLDIRSLSIKYVLISALSISVFQPAFFSAVAITGVAVGTVVALGTAPAMAGMMEWFLWKRKPAKEWWISTTMAIVGCAILFWANEAEINVRPVGILLALIAGFGFATYILFSKELLAYHDSETVVAVIFFASGLLLMPLLIIGDASWIIVPRGIAVSVYLGGVTTAGAYLLFANGLKHTVASNAVTLTLAEPMTAALLGVFFVGESLSTYAWMGIGLIILGLGSLSMSSKRKSFSILNGE</sequence>
<feature type="transmembrane region" description="Helical" evidence="6">
    <location>
        <begin position="140"/>
        <end position="161"/>
    </location>
</feature>
<feature type="transmembrane region" description="Helical" evidence="6">
    <location>
        <begin position="85"/>
        <end position="107"/>
    </location>
</feature>
<dbReference type="Pfam" id="PF00892">
    <property type="entry name" value="EamA"/>
    <property type="match status" value="2"/>
</dbReference>
<dbReference type="STRING" id="159292.SAMN05192546_101188"/>
<evidence type="ECO:0000256" key="4">
    <source>
        <dbReference type="ARBA" id="ARBA00022989"/>
    </source>
</evidence>
<dbReference type="RefSeq" id="WP_093309992.1">
    <property type="nucleotide sequence ID" value="NZ_FNPV01000001.1"/>
</dbReference>
<evidence type="ECO:0000259" key="7">
    <source>
        <dbReference type="Pfam" id="PF00892"/>
    </source>
</evidence>
<feature type="domain" description="EamA" evidence="7">
    <location>
        <begin position="144"/>
        <end position="273"/>
    </location>
</feature>
<dbReference type="GO" id="GO:0016020">
    <property type="term" value="C:membrane"/>
    <property type="evidence" value="ECO:0007669"/>
    <property type="project" value="UniProtKB-SubCell"/>
</dbReference>
<evidence type="ECO:0000313" key="8">
    <source>
        <dbReference type="EMBL" id="SDY28050.1"/>
    </source>
</evidence>
<feature type="transmembrane region" description="Helical" evidence="6">
    <location>
        <begin position="199"/>
        <end position="222"/>
    </location>
</feature>
<evidence type="ECO:0000256" key="5">
    <source>
        <dbReference type="ARBA" id="ARBA00023136"/>
    </source>
</evidence>
<protein>
    <submittedName>
        <fullName evidence="8">Drug/metabolite transporter, DME family</fullName>
    </submittedName>
</protein>
<keyword evidence="4 6" id="KW-1133">Transmembrane helix</keyword>
<name>A0A1H3IK20_9FIRM</name>
<comment type="similarity">
    <text evidence="2">Belongs to the EamA transporter family.</text>
</comment>
<evidence type="ECO:0000256" key="3">
    <source>
        <dbReference type="ARBA" id="ARBA00022692"/>
    </source>
</evidence>
<feature type="domain" description="EamA" evidence="7">
    <location>
        <begin position="2"/>
        <end position="131"/>
    </location>
</feature>
<feature type="transmembrane region" description="Helical" evidence="6">
    <location>
        <begin position="29"/>
        <end position="47"/>
    </location>
</feature>
<evidence type="ECO:0000313" key="9">
    <source>
        <dbReference type="Proteomes" id="UP000199230"/>
    </source>
</evidence>
<gene>
    <name evidence="8" type="ORF">SAMN05192546_101188</name>
</gene>
<feature type="transmembrane region" description="Helical" evidence="6">
    <location>
        <begin position="234"/>
        <end position="254"/>
    </location>
</feature>
<keyword evidence="5 6" id="KW-0472">Membrane</keyword>